<feature type="transmembrane region" description="Helical" evidence="1">
    <location>
        <begin position="239"/>
        <end position="259"/>
    </location>
</feature>
<comment type="caution">
    <text evidence="2">The sequence shown here is derived from an EMBL/GenBank/DDBJ whole genome shotgun (WGS) entry which is preliminary data.</text>
</comment>
<evidence type="ECO:0000256" key="1">
    <source>
        <dbReference type="SAM" id="Phobius"/>
    </source>
</evidence>
<proteinExistence type="predicted"/>
<dbReference type="GO" id="GO:0016787">
    <property type="term" value="F:hydrolase activity"/>
    <property type="evidence" value="ECO:0007669"/>
    <property type="project" value="UniProtKB-KW"/>
</dbReference>
<dbReference type="InterPro" id="IPR007404">
    <property type="entry name" value="YdjM-like"/>
</dbReference>
<evidence type="ECO:0000313" key="3">
    <source>
        <dbReference type="Proteomes" id="UP000741013"/>
    </source>
</evidence>
<keyword evidence="3" id="KW-1185">Reference proteome</keyword>
<sequence>MVGLLGLPGLLGDCGMMGRTHALTGWCAGLALAPVVDAGTVHQAVAFAATTAGFALLPDLDHPGARASKLLGPITGALSWLLRRTSAGLYKVTKGPKDERRTGTHRHLSHTVLFAAALGLLTAWGTEAGGPWAVAGVVVFGLLLAEDALGDWVLPVAGVAIVWWVLSAGPAAFAELDQIAGWLGIAVAAGCFTHCLGDSLTESGCPFLFPLLIKGETWYEIRPPRKLRFRTGKNVENRLIFPVFLVLAVLLVPGVWEFLAYNFTRLTSPAEVQAGT</sequence>
<dbReference type="Pfam" id="PF04307">
    <property type="entry name" value="YdjM"/>
    <property type="match status" value="1"/>
</dbReference>
<feature type="transmembrane region" description="Helical" evidence="1">
    <location>
        <begin position="130"/>
        <end position="145"/>
    </location>
</feature>
<keyword evidence="2" id="KW-0378">Hydrolase</keyword>
<evidence type="ECO:0000313" key="2">
    <source>
        <dbReference type="EMBL" id="MBP2179416.1"/>
    </source>
</evidence>
<keyword evidence="1" id="KW-0472">Membrane</keyword>
<reference evidence="2 3" key="1">
    <citation type="submission" date="2021-03" db="EMBL/GenBank/DDBJ databases">
        <title>Sequencing the genomes of 1000 actinobacteria strains.</title>
        <authorList>
            <person name="Klenk H.-P."/>
        </authorList>
    </citation>
    <scope>NUCLEOTIDE SEQUENCE [LARGE SCALE GENOMIC DNA]</scope>
    <source>
        <strain evidence="2 3">DSM 45510</strain>
    </source>
</reference>
<feature type="transmembrane region" description="Helical" evidence="1">
    <location>
        <begin position="179"/>
        <end position="197"/>
    </location>
</feature>
<organism evidence="2 3">
    <name type="scientific">Amycolatopsis magusensis</name>
    <dbReference type="NCBI Taxonomy" id="882444"/>
    <lineage>
        <taxon>Bacteria</taxon>
        <taxon>Bacillati</taxon>
        <taxon>Actinomycetota</taxon>
        <taxon>Actinomycetes</taxon>
        <taxon>Pseudonocardiales</taxon>
        <taxon>Pseudonocardiaceae</taxon>
        <taxon>Amycolatopsis</taxon>
    </lineage>
</organism>
<protein>
    <submittedName>
        <fullName evidence="2">Membrane-bound metal-dependent hydrolase YbcI (DUF457 family)</fullName>
    </submittedName>
</protein>
<keyword evidence="1" id="KW-1133">Transmembrane helix</keyword>
<dbReference type="EMBL" id="JAGGMS010000001">
    <property type="protein sequence ID" value="MBP2179416.1"/>
    <property type="molecule type" value="Genomic_DNA"/>
</dbReference>
<accession>A0ABS4PJ15</accession>
<keyword evidence="1" id="KW-0812">Transmembrane</keyword>
<dbReference type="Proteomes" id="UP000741013">
    <property type="component" value="Unassembled WGS sequence"/>
</dbReference>
<gene>
    <name evidence="2" type="ORF">JOM49_000942</name>
</gene>
<feature type="transmembrane region" description="Helical" evidence="1">
    <location>
        <begin position="152"/>
        <end position="173"/>
    </location>
</feature>
<name>A0ABS4PJ15_9PSEU</name>